<name>A0A8D0HNM0_SPHPU</name>
<evidence type="ECO:0000256" key="12">
    <source>
        <dbReference type="ARBA" id="ARBA00023180"/>
    </source>
</evidence>
<dbReference type="GO" id="GO:0005615">
    <property type="term" value="C:extracellular space"/>
    <property type="evidence" value="ECO:0007669"/>
    <property type="project" value="Ensembl"/>
</dbReference>
<feature type="active site" description="Charge relay system" evidence="15">
    <location>
        <position position="244"/>
    </location>
</feature>
<dbReference type="CDD" id="cd00707">
    <property type="entry name" value="Pancreat_lipase_like"/>
    <property type="match status" value="1"/>
</dbReference>
<organism evidence="19 20">
    <name type="scientific">Sphenodon punctatus</name>
    <name type="common">Tuatara</name>
    <name type="synonym">Hatteria punctata</name>
    <dbReference type="NCBI Taxonomy" id="8508"/>
    <lineage>
        <taxon>Eukaryota</taxon>
        <taxon>Metazoa</taxon>
        <taxon>Chordata</taxon>
        <taxon>Craniata</taxon>
        <taxon>Vertebrata</taxon>
        <taxon>Euteleostomi</taxon>
        <taxon>Lepidosauria</taxon>
        <taxon>Sphenodontia</taxon>
        <taxon>Sphenodontidae</taxon>
        <taxon>Sphenodon</taxon>
    </lineage>
</organism>
<dbReference type="OMA" id="DALHTDM"/>
<proteinExistence type="inferred from homology"/>
<keyword evidence="16" id="KW-0479">Metal-binding</keyword>
<dbReference type="GO" id="GO:0046872">
    <property type="term" value="F:metal ion binding"/>
    <property type="evidence" value="ECO:0007669"/>
    <property type="project" value="UniProtKB-KW"/>
</dbReference>
<evidence type="ECO:0000256" key="13">
    <source>
        <dbReference type="ARBA" id="ARBA00048637"/>
    </source>
</evidence>
<dbReference type="GO" id="GO:0052689">
    <property type="term" value="F:carboxylic ester hydrolase activity"/>
    <property type="evidence" value="ECO:0007669"/>
    <property type="project" value="InterPro"/>
</dbReference>
<dbReference type="GO" id="GO:0016042">
    <property type="term" value="P:lipid catabolic process"/>
    <property type="evidence" value="ECO:0007669"/>
    <property type="project" value="UniProtKB-KW"/>
</dbReference>
<keyword evidence="9" id="KW-0443">Lipid metabolism</keyword>
<keyword evidence="12" id="KW-0325">Glycoprotein</keyword>
<evidence type="ECO:0000256" key="14">
    <source>
        <dbReference type="ARBA" id="ARBA00049600"/>
    </source>
</evidence>
<evidence type="ECO:0000256" key="16">
    <source>
        <dbReference type="PIRSR" id="PIRSR000865-2"/>
    </source>
</evidence>
<dbReference type="InterPro" id="IPR016272">
    <property type="entry name" value="Lipase_LIPH"/>
</dbReference>
<evidence type="ECO:0000256" key="3">
    <source>
        <dbReference type="ARBA" id="ARBA00010701"/>
    </source>
</evidence>
<dbReference type="InterPro" id="IPR033906">
    <property type="entry name" value="Lipase_N"/>
</dbReference>
<dbReference type="GeneTree" id="ENSGT00940000156285"/>
<dbReference type="Gene3D" id="3.40.50.1820">
    <property type="entry name" value="alpha/beta hydrolase"/>
    <property type="match status" value="1"/>
</dbReference>
<dbReference type="PANTHER" id="PTHR11610:SF12">
    <property type="entry name" value="LIPASE MEMBER H"/>
    <property type="match status" value="1"/>
</dbReference>
<feature type="active site" description="Nucleophile" evidence="15">
    <location>
        <position position="150"/>
    </location>
</feature>
<evidence type="ECO:0000256" key="5">
    <source>
        <dbReference type="ARBA" id="ARBA00022525"/>
    </source>
</evidence>
<keyword evidence="10" id="KW-0472">Membrane</keyword>
<evidence type="ECO:0000256" key="10">
    <source>
        <dbReference type="ARBA" id="ARBA00023136"/>
    </source>
</evidence>
<dbReference type="PANTHER" id="PTHR11610">
    <property type="entry name" value="LIPASE"/>
    <property type="match status" value="1"/>
</dbReference>
<evidence type="ECO:0000256" key="7">
    <source>
        <dbReference type="ARBA" id="ARBA00022801"/>
    </source>
</evidence>
<evidence type="ECO:0000256" key="8">
    <source>
        <dbReference type="ARBA" id="ARBA00022963"/>
    </source>
</evidence>
<dbReference type="AlphaFoldDB" id="A0A8D0HNM0"/>
<dbReference type="InterPro" id="IPR000734">
    <property type="entry name" value="TAG_lipase"/>
</dbReference>
<evidence type="ECO:0000256" key="11">
    <source>
        <dbReference type="ARBA" id="ARBA00023157"/>
    </source>
</evidence>
<feature type="binding site" evidence="16">
    <location>
        <position position="193"/>
    </location>
    <ligand>
        <name>Ca(2+)</name>
        <dbReference type="ChEBI" id="CHEBI:29108"/>
    </ligand>
</feature>
<evidence type="ECO:0000256" key="2">
    <source>
        <dbReference type="ARBA" id="ARBA00004613"/>
    </source>
</evidence>
<evidence type="ECO:0000256" key="9">
    <source>
        <dbReference type="ARBA" id="ARBA00023098"/>
    </source>
</evidence>
<evidence type="ECO:0000256" key="15">
    <source>
        <dbReference type="PIRSR" id="PIRSR000865-1"/>
    </source>
</evidence>
<evidence type="ECO:0000256" key="6">
    <source>
        <dbReference type="ARBA" id="ARBA00022729"/>
    </source>
</evidence>
<protein>
    <submittedName>
        <fullName evidence="19">Lipase H</fullName>
    </submittedName>
</protein>
<comment type="function">
    <text evidence="14">Hydrolyzes specifically phosphatidic acid (PA) to produce 2-acyl lysophosphatidic acid (LPA; a potent bioactive lipid mediator) and fatty acid. Does not hydrolyze other phospholipids, like phosphatidylserine (PS), phosphatidylcholine (PC) and phosphatidylethanolamine (PE) or triacylglycerol (TG).</text>
</comment>
<feature type="active site" description="Charge relay system" evidence="15">
    <location>
        <position position="174"/>
    </location>
</feature>
<dbReference type="GO" id="GO:0006654">
    <property type="term" value="P:phosphatidic acid biosynthetic process"/>
    <property type="evidence" value="ECO:0007669"/>
    <property type="project" value="UniProtKB-ARBA"/>
</dbReference>
<dbReference type="GO" id="GO:0008201">
    <property type="term" value="F:heparin binding"/>
    <property type="evidence" value="ECO:0007669"/>
    <property type="project" value="Ensembl"/>
</dbReference>
<accession>A0A8D0HNM0</accession>
<evidence type="ECO:0000256" key="1">
    <source>
        <dbReference type="ARBA" id="ARBA00004202"/>
    </source>
</evidence>
<evidence type="ECO:0000259" key="18">
    <source>
        <dbReference type="Pfam" id="PF00151"/>
    </source>
</evidence>
<dbReference type="PRINTS" id="PR00821">
    <property type="entry name" value="TAGLIPASE"/>
</dbReference>
<dbReference type="Ensembl" id="ENSSPUT00000023163.1">
    <property type="protein sequence ID" value="ENSSPUP00000021738.1"/>
    <property type="gene ID" value="ENSSPUG00000016689.1"/>
</dbReference>
<comment type="subcellular location">
    <subcellularLocation>
        <location evidence="1">Cell membrane</location>
        <topology evidence="1">Peripheral membrane protein</topology>
    </subcellularLocation>
    <subcellularLocation>
        <location evidence="2">Secreted</location>
    </subcellularLocation>
</comment>
<evidence type="ECO:0000256" key="4">
    <source>
        <dbReference type="ARBA" id="ARBA00022475"/>
    </source>
</evidence>
<dbReference type="GO" id="GO:0004620">
    <property type="term" value="F:phospholipase activity"/>
    <property type="evidence" value="ECO:0007669"/>
    <property type="project" value="Ensembl"/>
</dbReference>
<dbReference type="FunFam" id="3.40.50.1820:FF:000063">
    <property type="entry name" value="Lipase member H"/>
    <property type="match status" value="1"/>
</dbReference>
<reference evidence="19" key="1">
    <citation type="submission" date="2025-08" db="UniProtKB">
        <authorList>
            <consortium name="Ensembl"/>
        </authorList>
    </citation>
    <scope>IDENTIFICATION</scope>
</reference>
<gene>
    <name evidence="19" type="primary">LIPH</name>
</gene>
<reference evidence="19" key="2">
    <citation type="submission" date="2025-09" db="UniProtKB">
        <authorList>
            <consortium name="Ensembl"/>
        </authorList>
    </citation>
    <scope>IDENTIFICATION</scope>
</reference>
<dbReference type="PIRSF" id="PIRSF000865">
    <property type="entry name" value="Lipoprotein_lipase_LIPH"/>
    <property type="match status" value="1"/>
</dbReference>
<dbReference type="InterPro" id="IPR029058">
    <property type="entry name" value="AB_hydrolase_fold"/>
</dbReference>
<keyword evidence="11" id="KW-1015">Disulfide bond</keyword>
<evidence type="ECO:0000313" key="20">
    <source>
        <dbReference type="Proteomes" id="UP000694392"/>
    </source>
</evidence>
<feature type="binding site" evidence="16">
    <location>
        <position position="190"/>
    </location>
    <ligand>
        <name>Ca(2+)</name>
        <dbReference type="ChEBI" id="CHEBI:29108"/>
    </ligand>
</feature>
<dbReference type="SUPFAM" id="SSF53474">
    <property type="entry name" value="alpha/beta-Hydrolases"/>
    <property type="match status" value="1"/>
</dbReference>
<dbReference type="Proteomes" id="UP000694392">
    <property type="component" value="Unplaced"/>
</dbReference>
<keyword evidence="7" id="KW-0378">Hydrolase</keyword>
<keyword evidence="4" id="KW-1003">Cell membrane</keyword>
<keyword evidence="6" id="KW-0732">Signal</keyword>
<sequence length="446" mass="50241">PRQLGVAFFCLFYTEDGCPKFTHLSMSSALVGTDLKVKLMLYTRQNPNCAETLNSTLSEYLNVSKKIIFIVHGYRFTGSPPGWMHDLVQYLLSVDDTNVIVVDWNKGATTLIYHNAARNTRKVAEFLKKLVDQMLVNGASLDSLYMIGISLGAHISGFVGQMYHGKLGRITGLDPAGPLFNGKPPDERLDPSDAQFVDVIHSDIDGLGYREALGDIDFYPNGGTDQPGCTKNIFSGSKYFKCDHQRSVFLFLSSLKKSCPVTAYPCRSYRDYRKGLCASCEDFQPMPCPVPGYYADKWKSFLKKKNSSVTKAYFDTADKDPFCIYHYFVDVVTWNKNTRKGFLTIKLTDQAGNTSESKINHEAATFQQYSQVSLLARFDQDLEKVTKIALAFSTGAIIGPKYKLRILHFRLRSITNPKRYVDITPQSCATRYHRGRTVYRGCQLLS</sequence>
<feature type="domain" description="Lipase" evidence="18">
    <location>
        <begin position="32"/>
        <end position="322"/>
    </location>
</feature>
<evidence type="ECO:0000313" key="19">
    <source>
        <dbReference type="Ensembl" id="ENSSPUP00000021738.1"/>
    </source>
</evidence>
<dbReference type="GO" id="GO:0005886">
    <property type="term" value="C:plasma membrane"/>
    <property type="evidence" value="ECO:0007669"/>
    <property type="project" value="UniProtKB-SubCell"/>
</dbReference>
<comment type="catalytic activity">
    <reaction evidence="13">
        <text>1-hexadecanoyl-2-(9Z-octadecenoyl)-sn-glycero-3-phosphate + H2O = 2-(9Z-octadecenoyl)-sn-glycero-3-phosphate + hexadecanoate + H(+)</text>
        <dbReference type="Rhea" id="RHEA:40943"/>
        <dbReference type="ChEBI" id="CHEBI:7896"/>
        <dbReference type="ChEBI" id="CHEBI:15377"/>
        <dbReference type="ChEBI" id="CHEBI:15378"/>
        <dbReference type="ChEBI" id="CHEBI:64839"/>
        <dbReference type="ChEBI" id="CHEBI:77593"/>
    </reaction>
    <physiologicalReaction direction="left-to-right" evidence="13">
        <dbReference type="Rhea" id="RHEA:40944"/>
    </physiologicalReaction>
</comment>
<feature type="binding site" evidence="16">
    <location>
        <position position="188"/>
    </location>
    <ligand>
        <name>Ca(2+)</name>
        <dbReference type="ChEBI" id="CHEBI:29108"/>
    </ligand>
</feature>
<evidence type="ECO:0000256" key="17">
    <source>
        <dbReference type="RuleBase" id="RU004262"/>
    </source>
</evidence>
<keyword evidence="8" id="KW-0442">Lipid degradation</keyword>
<comment type="similarity">
    <text evidence="3 17">Belongs to the AB hydrolase superfamily. Lipase family.</text>
</comment>
<keyword evidence="20" id="KW-1185">Reference proteome</keyword>
<dbReference type="InterPro" id="IPR013818">
    <property type="entry name" value="Lipase"/>
</dbReference>
<keyword evidence="16" id="KW-0106">Calcium</keyword>
<dbReference type="Pfam" id="PF00151">
    <property type="entry name" value="Lipase"/>
    <property type="match status" value="1"/>
</dbReference>
<keyword evidence="5" id="KW-0964">Secreted</keyword>